<evidence type="ECO:0000256" key="3">
    <source>
        <dbReference type="ARBA" id="ARBA00022679"/>
    </source>
</evidence>
<evidence type="ECO:0000256" key="7">
    <source>
        <dbReference type="ARBA" id="ARBA00023180"/>
    </source>
</evidence>
<keyword evidence="4 8" id="KW-0812">Transmembrane</keyword>
<dbReference type="Pfam" id="PF07779">
    <property type="entry name" value="Cas1_AcylT"/>
    <property type="match status" value="1"/>
</dbReference>
<proteinExistence type="inferred from homology"/>
<organism evidence="10">
    <name type="scientific">Micrurus lemniscatus lemniscatus</name>
    <dbReference type="NCBI Taxonomy" id="129467"/>
    <lineage>
        <taxon>Eukaryota</taxon>
        <taxon>Metazoa</taxon>
        <taxon>Chordata</taxon>
        <taxon>Craniata</taxon>
        <taxon>Vertebrata</taxon>
        <taxon>Euteleostomi</taxon>
        <taxon>Lepidosauria</taxon>
        <taxon>Squamata</taxon>
        <taxon>Bifurcata</taxon>
        <taxon>Unidentata</taxon>
        <taxon>Episquamata</taxon>
        <taxon>Toxicofera</taxon>
        <taxon>Serpentes</taxon>
        <taxon>Colubroidea</taxon>
        <taxon>Elapidae</taxon>
        <taxon>Elapinae</taxon>
        <taxon>Micrurus</taxon>
    </lineage>
</organism>
<feature type="transmembrane region" description="Helical" evidence="8">
    <location>
        <begin position="110"/>
        <end position="131"/>
    </location>
</feature>
<dbReference type="PANTHER" id="PTHR13533:SF1">
    <property type="entry name" value="N-ACETYLNEURAMINATE 9-O-ACETYLTRANSFERASE"/>
    <property type="match status" value="1"/>
</dbReference>
<keyword evidence="6 8" id="KW-0472">Membrane</keyword>
<dbReference type="EMBL" id="IACK01160314">
    <property type="protein sequence ID" value="LAA91933.1"/>
    <property type="molecule type" value="Transcribed_RNA"/>
</dbReference>
<feature type="transmembrane region" description="Helical" evidence="8">
    <location>
        <begin position="289"/>
        <end position="313"/>
    </location>
</feature>
<comment type="subcellular location">
    <subcellularLocation>
        <location evidence="1">Membrane</location>
        <topology evidence="1">Multi-pass membrane protein</topology>
    </subcellularLocation>
</comment>
<keyword evidence="7" id="KW-0325">Glycoprotein</keyword>
<feature type="transmembrane region" description="Helical" evidence="8">
    <location>
        <begin position="50"/>
        <end position="70"/>
    </location>
</feature>
<evidence type="ECO:0000256" key="1">
    <source>
        <dbReference type="ARBA" id="ARBA00004141"/>
    </source>
</evidence>
<sequence>MQLVILIYHISGASTFLPVYMHIRVLVAAYLFQTGYGHFSYFWIKGDFGIYRVCQVLFRLNFLVVVLCIVMDRSYQFYYFVPLVTFWFLIIYITLALWPQIILKKANGSFFWHSGLLLKLGFLFVCIYFLAYSEDLFEKVFSIWPLSMFFELNGSVYEWWFRWKLDRYVVFHGMLFAFIYLTFQKQQVLSEGKGEPLFPTKVSNIFLFISVVFFLTYSIWASSCKNKTECNEMHPSVSVVQILAFILIRNIPGYARSVYSSFFAWFGRISLELFICQYHIWLAADTKGILVLIPGTPMLNIIVSTFIFVCVAHEISQITNDLAQIVVPKDNVMLLKRLIWACVFFSGFLFLSSFQKQ</sequence>
<dbReference type="GO" id="GO:0000139">
    <property type="term" value="C:Golgi membrane"/>
    <property type="evidence" value="ECO:0007669"/>
    <property type="project" value="TreeGrafter"/>
</dbReference>
<feature type="transmembrane region" description="Helical" evidence="8">
    <location>
        <begin position="233"/>
        <end position="251"/>
    </location>
</feature>
<dbReference type="GO" id="GO:0005975">
    <property type="term" value="P:carbohydrate metabolic process"/>
    <property type="evidence" value="ECO:0007669"/>
    <property type="project" value="UniProtKB-ARBA"/>
</dbReference>
<dbReference type="GO" id="GO:0047186">
    <property type="term" value="F:N-acetylneuraminate 9-O-acetyltransferase activity"/>
    <property type="evidence" value="ECO:0007669"/>
    <property type="project" value="TreeGrafter"/>
</dbReference>
<feature type="transmembrane region" description="Helical" evidence="8">
    <location>
        <begin position="334"/>
        <end position="354"/>
    </location>
</feature>
<dbReference type="AlphaFoldDB" id="A0A2D4J662"/>
<feature type="transmembrane region" description="Helical" evidence="8">
    <location>
        <begin position="167"/>
        <end position="183"/>
    </location>
</feature>
<comment type="similarity">
    <text evidence="2">Belongs to the PC-esterase family. CASD1 subfamily.</text>
</comment>
<name>A0A2D4J662_MICLE</name>
<feature type="transmembrane region" description="Helical" evidence="8">
    <location>
        <begin position="143"/>
        <end position="161"/>
    </location>
</feature>
<evidence type="ECO:0000256" key="6">
    <source>
        <dbReference type="ARBA" id="ARBA00023136"/>
    </source>
</evidence>
<accession>A0A2D4J662</accession>
<dbReference type="InterPro" id="IPR012419">
    <property type="entry name" value="Cas1_AcylTrans_dom"/>
</dbReference>
<evidence type="ECO:0000256" key="8">
    <source>
        <dbReference type="SAM" id="Phobius"/>
    </source>
</evidence>
<feature type="transmembrane region" description="Helical" evidence="8">
    <location>
        <begin position="204"/>
        <end position="221"/>
    </location>
</feature>
<evidence type="ECO:0000259" key="9">
    <source>
        <dbReference type="Pfam" id="PF07779"/>
    </source>
</evidence>
<dbReference type="PANTHER" id="PTHR13533">
    <property type="entry name" value="N-ACETYLNEURAMINATE 9-O-ACETYLTRANSFERASE"/>
    <property type="match status" value="1"/>
</dbReference>
<evidence type="ECO:0000256" key="5">
    <source>
        <dbReference type="ARBA" id="ARBA00022989"/>
    </source>
</evidence>
<feature type="domain" description="Cas1p 10 TM acyl transferase" evidence="9">
    <location>
        <begin position="1"/>
        <end position="338"/>
    </location>
</feature>
<evidence type="ECO:0000313" key="10">
    <source>
        <dbReference type="EMBL" id="LAA91933.1"/>
    </source>
</evidence>
<reference evidence="10" key="2">
    <citation type="submission" date="2017-11" db="EMBL/GenBank/DDBJ databases">
        <title>Coralsnake Venomics: Analyses of Venom Gland Transcriptomes and Proteomes of Six Brazilian Taxa.</title>
        <authorList>
            <person name="Aird S.D."/>
            <person name="Jorge da Silva N."/>
            <person name="Qiu L."/>
            <person name="Villar-Briones A."/>
            <person name="Aparecida-Saddi V."/>
            <person name="Campos-Telles M.P."/>
            <person name="Grau M."/>
            <person name="Mikheyev A.S."/>
        </authorList>
    </citation>
    <scope>NUCLEOTIDE SEQUENCE</scope>
    <source>
        <tissue evidence="10">Venom_gland</tissue>
    </source>
</reference>
<feature type="transmembrane region" description="Helical" evidence="8">
    <location>
        <begin position="77"/>
        <end position="98"/>
    </location>
</feature>
<protein>
    <recommendedName>
        <fullName evidence="9">Cas1p 10 TM acyl transferase domain-containing protein</fullName>
    </recommendedName>
</protein>
<reference evidence="10" key="1">
    <citation type="submission" date="2017-07" db="EMBL/GenBank/DDBJ databases">
        <authorList>
            <person name="Mikheyev A."/>
            <person name="Grau M."/>
        </authorList>
    </citation>
    <scope>NUCLEOTIDE SEQUENCE</scope>
    <source>
        <tissue evidence="10">Venom_gland</tissue>
    </source>
</reference>
<keyword evidence="3" id="KW-0808">Transferase</keyword>
<keyword evidence="5 8" id="KW-1133">Transmembrane helix</keyword>
<evidence type="ECO:0000256" key="2">
    <source>
        <dbReference type="ARBA" id="ARBA00010666"/>
    </source>
</evidence>
<evidence type="ECO:0000256" key="4">
    <source>
        <dbReference type="ARBA" id="ARBA00022692"/>
    </source>
</evidence>